<dbReference type="InParanoid" id="V4VLZ7"/>
<dbReference type="PANTHER" id="PTHR31048">
    <property type="entry name" value="OS03G0233200 PROTEIN"/>
    <property type="match status" value="1"/>
</dbReference>
<dbReference type="OMA" id="RYARGCN"/>
<dbReference type="EMBL" id="KI536661">
    <property type="protein sequence ID" value="ESR53819.1"/>
    <property type="molecule type" value="Genomic_DNA"/>
</dbReference>
<dbReference type="STRING" id="85681.V4VLZ7"/>
<dbReference type="Gramene" id="ESR53819">
    <property type="protein sequence ID" value="ESR53819"/>
    <property type="gene ID" value="CICLE_v10024531mg"/>
</dbReference>
<keyword evidence="2" id="KW-1185">Reference proteome</keyword>
<organism evidence="1 2">
    <name type="scientific">Citrus clementina</name>
    <name type="common">Clementine</name>
    <name type="synonym">Citrus deliciosa x Citrus sinensis</name>
    <dbReference type="NCBI Taxonomy" id="85681"/>
    <lineage>
        <taxon>Eukaryota</taxon>
        <taxon>Viridiplantae</taxon>
        <taxon>Streptophyta</taxon>
        <taxon>Embryophyta</taxon>
        <taxon>Tracheophyta</taxon>
        <taxon>Spermatophyta</taxon>
        <taxon>Magnoliopsida</taxon>
        <taxon>eudicotyledons</taxon>
        <taxon>Gunneridae</taxon>
        <taxon>Pentapetalae</taxon>
        <taxon>rosids</taxon>
        <taxon>malvids</taxon>
        <taxon>Sapindales</taxon>
        <taxon>Rutaceae</taxon>
        <taxon>Aurantioideae</taxon>
        <taxon>Citrus</taxon>
    </lineage>
</organism>
<protein>
    <submittedName>
        <fullName evidence="1">Uncharacterized protein</fullName>
    </submittedName>
</protein>
<dbReference type="Proteomes" id="UP000030687">
    <property type="component" value="Unassembled WGS sequence"/>
</dbReference>
<gene>
    <name evidence="1" type="ORF">CICLE_v10024531mg</name>
</gene>
<dbReference type="SUPFAM" id="SSF49870">
    <property type="entry name" value="Osmotin, thaumatin-like protein"/>
    <property type="match status" value="1"/>
</dbReference>
<name>V4VLZ7_CITCL</name>
<proteinExistence type="predicted"/>
<dbReference type="PROSITE" id="PS51367">
    <property type="entry name" value="THAUMATIN_2"/>
    <property type="match status" value="1"/>
</dbReference>
<dbReference type="AlphaFoldDB" id="V4VLZ7"/>
<evidence type="ECO:0000313" key="1">
    <source>
        <dbReference type="EMBL" id="ESR53819.1"/>
    </source>
</evidence>
<dbReference type="InterPro" id="IPR001938">
    <property type="entry name" value="Thaumatin"/>
</dbReference>
<evidence type="ECO:0000313" key="2">
    <source>
        <dbReference type="Proteomes" id="UP000030687"/>
    </source>
</evidence>
<reference evidence="1 2" key="1">
    <citation type="submission" date="2013-10" db="EMBL/GenBank/DDBJ databases">
        <authorList>
            <consortium name="International Citrus Genome Consortium"/>
            <person name="Jenkins J."/>
            <person name="Schmutz J."/>
            <person name="Prochnik S."/>
            <person name="Rokhsar D."/>
            <person name="Gmitter F."/>
            <person name="Ollitrault P."/>
            <person name="Machado M."/>
            <person name="Talon M."/>
            <person name="Wincker P."/>
            <person name="Jaillon O."/>
            <person name="Morgante M."/>
        </authorList>
    </citation>
    <scope>NUCLEOTIDE SEQUENCE</scope>
    <source>
        <strain evidence="2">cv. Clemenules</strain>
    </source>
</reference>
<accession>V4VLZ7</accession>
<sequence>MCPTELRYARGCNLPCSVLKNGQLCCSIDSTASSCRLTSYSKIFDDLCSDAYSYPFDDATELIHLP</sequence>
<dbReference type="InterPro" id="IPR037176">
    <property type="entry name" value="Osmotin/thaumatin-like_sf"/>
</dbReference>
<dbReference type="Pfam" id="PF00314">
    <property type="entry name" value="Thaumatin"/>
    <property type="match status" value="1"/>
</dbReference>
<dbReference type="Gene3D" id="2.60.110.10">
    <property type="entry name" value="Thaumatin"/>
    <property type="match status" value="1"/>
</dbReference>
<dbReference type="KEGG" id="cic:CICLE_v10024531mg"/>